<name>A0A401T1R5_CHIPU</name>
<gene>
    <name evidence="1" type="ORF">chiPu_0015053</name>
</gene>
<proteinExistence type="predicted"/>
<comment type="caution">
    <text evidence="1">The sequence shown here is derived from an EMBL/GenBank/DDBJ whole genome shotgun (WGS) entry which is preliminary data.</text>
</comment>
<accession>A0A401T1R5</accession>
<dbReference type="EMBL" id="BEZZ01000850">
    <property type="protein sequence ID" value="GCC36558.1"/>
    <property type="molecule type" value="Genomic_DNA"/>
</dbReference>
<dbReference type="AlphaFoldDB" id="A0A401T1R5"/>
<protein>
    <submittedName>
        <fullName evidence="1">Uncharacterized protein</fullName>
    </submittedName>
</protein>
<reference evidence="1 2" key="1">
    <citation type="journal article" date="2018" name="Nat. Ecol. Evol.">
        <title>Shark genomes provide insights into elasmobranch evolution and the origin of vertebrates.</title>
        <authorList>
            <person name="Hara Y"/>
            <person name="Yamaguchi K"/>
            <person name="Onimaru K"/>
            <person name="Kadota M"/>
            <person name="Koyanagi M"/>
            <person name="Keeley SD"/>
            <person name="Tatsumi K"/>
            <person name="Tanaka K"/>
            <person name="Motone F"/>
            <person name="Kageyama Y"/>
            <person name="Nozu R"/>
            <person name="Adachi N"/>
            <person name="Nishimura O"/>
            <person name="Nakagawa R"/>
            <person name="Tanegashima C"/>
            <person name="Kiyatake I"/>
            <person name="Matsumoto R"/>
            <person name="Murakumo K"/>
            <person name="Nishida K"/>
            <person name="Terakita A"/>
            <person name="Kuratani S"/>
            <person name="Sato K"/>
            <person name="Hyodo S Kuraku.S."/>
        </authorList>
    </citation>
    <scope>NUCLEOTIDE SEQUENCE [LARGE SCALE GENOMIC DNA]</scope>
</reference>
<sequence length="194" mass="21690">MVINAYCVRAAMKGGRQCKARCLKLTGKGRESSRLQRDWRPGLLAGRSAVDGARAIGDWPACACAVGEFAEFEPKKRARGLESCGLRDGKLHPDKVNGRSIKLLLASQRYLEEVLRYNGHHTYPRARSSKFESGFSYLWCRLFTSVLENAIHLRTITTVLNQLSNCQEICTVSVDVTDLVMQISVHVDSILSWC</sequence>
<evidence type="ECO:0000313" key="1">
    <source>
        <dbReference type="EMBL" id="GCC36558.1"/>
    </source>
</evidence>
<dbReference type="Proteomes" id="UP000287033">
    <property type="component" value="Unassembled WGS sequence"/>
</dbReference>
<organism evidence="1 2">
    <name type="scientific">Chiloscyllium punctatum</name>
    <name type="common">Brownbanded bambooshark</name>
    <name type="synonym">Hemiscyllium punctatum</name>
    <dbReference type="NCBI Taxonomy" id="137246"/>
    <lineage>
        <taxon>Eukaryota</taxon>
        <taxon>Metazoa</taxon>
        <taxon>Chordata</taxon>
        <taxon>Craniata</taxon>
        <taxon>Vertebrata</taxon>
        <taxon>Chondrichthyes</taxon>
        <taxon>Elasmobranchii</taxon>
        <taxon>Galeomorphii</taxon>
        <taxon>Galeoidea</taxon>
        <taxon>Orectolobiformes</taxon>
        <taxon>Hemiscylliidae</taxon>
        <taxon>Chiloscyllium</taxon>
    </lineage>
</organism>
<keyword evidence="2" id="KW-1185">Reference proteome</keyword>
<evidence type="ECO:0000313" key="2">
    <source>
        <dbReference type="Proteomes" id="UP000287033"/>
    </source>
</evidence>